<dbReference type="PROSITE" id="PS50297">
    <property type="entry name" value="ANK_REP_REGION"/>
    <property type="match status" value="1"/>
</dbReference>
<keyword evidence="2 8" id="KW-0812">Transmembrane</keyword>
<dbReference type="PROSITE" id="PS50088">
    <property type="entry name" value="ANK_REPEAT"/>
    <property type="match status" value="1"/>
</dbReference>
<feature type="transmembrane region" description="Helical" evidence="8">
    <location>
        <begin position="621"/>
        <end position="646"/>
    </location>
</feature>
<evidence type="ECO:0000256" key="5">
    <source>
        <dbReference type="ARBA" id="ARBA00023043"/>
    </source>
</evidence>
<proteinExistence type="predicted"/>
<dbReference type="SMART" id="SM00248">
    <property type="entry name" value="ANK"/>
    <property type="match status" value="10"/>
</dbReference>
<evidence type="ECO:0000256" key="8">
    <source>
        <dbReference type="SAM" id="Phobius"/>
    </source>
</evidence>
<feature type="repeat" description="ANK" evidence="7">
    <location>
        <begin position="188"/>
        <end position="211"/>
    </location>
</feature>
<keyword evidence="3" id="KW-0677">Repeat</keyword>
<name>A0A2U1NKU9_ARTAN</name>
<dbReference type="Gene3D" id="1.25.40.20">
    <property type="entry name" value="Ankyrin repeat-containing domain"/>
    <property type="match status" value="2"/>
</dbReference>
<comment type="subcellular location">
    <subcellularLocation>
        <location evidence="1">Membrane</location>
        <topology evidence="1">Multi-pass membrane protein</topology>
    </subcellularLocation>
</comment>
<dbReference type="InterPro" id="IPR036770">
    <property type="entry name" value="Ankyrin_rpt-contain_sf"/>
</dbReference>
<dbReference type="GO" id="GO:0005886">
    <property type="term" value="C:plasma membrane"/>
    <property type="evidence" value="ECO:0007669"/>
    <property type="project" value="TreeGrafter"/>
</dbReference>
<dbReference type="Pfam" id="PF13962">
    <property type="entry name" value="PGG"/>
    <property type="match status" value="1"/>
</dbReference>
<keyword evidence="6 8" id="KW-0472">Membrane</keyword>
<feature type="domain" description="PGG" evidence="9">
    <location>
        <begin position="529"/>
        <end position="645"/>
    </location>
</feature>
<evidence type="ECO:0000256" key="4">
    <source>
        <dbReference type="ARBA" id="ARBA00022989"/>
    </source>
</evidence>
<feature type="transmembrane region" description="Helical" evidence="8">
    <location>
        <begin position="652"/>
        <end position="669"/>
    </location>
</feature>
<dbReference type="PANTHER" id="PTHR24186:SF50">
    <property type="entry name" value="ANKYRIN REPEAT-CONTAINING PROTEIN ITN1-LIKE ISOFORM X1"/>
    <property type="match status" value="1"/>
</dbReference>
<keyword evidence="4 8" id="KW-1133">Transmembrane helix</keyword>
<evidence type="ECO:0000259" key="9">
    <source>
        <dbReference type="Pfam" id="PF13962"/>
    </source>
</evidence>
<comment type="caution">
    <text evidence="10">The sequence shown here is derived from an EMBL/GenBank/DDBJ whole genome shotgun (WGS) entry which is preliminary data.</text>
</comment>
<dbReference type="SUPFAM" id="SSF48403">
    <property type="entry name" value="Ankyrin repeat"/>
    <property type="match status" value="2"/>
</dbReference>
<dbReference type="Proteomes" id="UP000245207">
    <property type="component" value="Unassembled WGS sequence"/>
</dbReference>
<keyword evidence="11" id="KW-1185">Reference proteome</keyword>
<sequence length="670" mass="76050">MSYQLIGIVDNIYQICRSKAADPLMEASRQGLTDMLWGFIECAKQTNKKDPLRFSWIHDFDYQTALSVALDNNHMEVAKLLLNYVSSPRDLTRQWFRNRKTLRPLLRDPKYDAFIFDMLEEAQRIDREPQTLNDDKRQERRIYLNKLDHGLLQLNNTILHLVSKFGDVGHVESIIEDQPSLIYSYNSEGETPAYVAAREGHVDVLRLIINKFKENNDSMESLFIRLKDKHNALHVAIQNHHIEVVFWLIKEVPQLANHINDFSESPLYLAAERRYYTIVKRILMKCREKLFMGPKGKTALHAAAISNSAECITHILNEKPDLLYAKDENGWTPLIYAIHHNSSLATRELLNVDHSVGYEIMTQGDISTTAIHIAASLGHFETMEVLINKCLGCSEFIDNKGRNILHVAVESNKTKVIEFIFQDESLTSLINQKDNSGNTPTHLLVASNFEMMEMVIDSRVDIHTLNDENRTPLDIASSDEKRETLIKGIAMDRNIHNEKSSLSPNSISIDWYQKELEAKVKNSEAYFKIVDNLVLVATLIATASFAAAFTVPGGFDSSNDSKQGTPFLLKKSAFQAFVVTNAIAFFCACSVLLGHVLLLIYRNRYNEADEKEQKYIDDRIVVLYFLTGIALVAMSIAFVTGLYVVLTPSHGLAIAICVMSFYIIGFSLMA</sequence>
<accession>A0A2U1NKU9</accession>
<feature type="transmembrane region" description="Helical" evidence="8">
    <location>
        <begin position="573"/>
        <end position="600"/>
    </location>
</feature>
<evidence type="ECO:0000256" key="1">
    <source>
        <dbReference type="ARBA" id="ARBA00004141"/>
    </source>
</evidence>
<dbReference type="Pfam" id="PF12796">
    <property type="entry name" value="Ank_2"/>
    <property type="match status" value="2"/>
</dbReference>
<reference evidence="10 11" key="1">
    <citation type="journal article" date="2018" name="Mol. Plant">
        <title>The genome of Artemisia annua provides insight into the evolution of Asteraceae family and artemisinin biosynthesis.</title>
        <authorList>
            <person name="Shen Q."/>
            <person name="Zhang L."/>
            <person name="Liao Z."/>
            <person name="Wang S."/>
            <person name="Yan T."/>
            <person name="Shi P."/>
            <person name="Liu M."/>
            <person name="Fu X."/>
            <person name="Pan Q."/>
            <person name="Wang Y."/>
            <person name="Lv Z."/>
            <person name="Lu X."/>
            <person name="Zhang F."/>
            <person name="Jiang W."/>
            <person name="Ma Y."/>
            <person name="Chen M."/>
            <person name="Hao X."/>
            <person name="Li L."/>
            <person name="Tang Y."/>
            <person name="Lv G."/>
            <person name="Zhou Y."/>
            <person name="Sun X."/>
            <person name="Brodelius P.E."/>
            <person name="Rose J.K.C."/>
            <person name="Tang K."/>
        </authorList>
    </citation>
    <scope>NUCLEOTIDE SEQUENCE [LARGE SCALE GENOMIC DNA]</scope>
    <source>
        <strain evidence="11">cv. Huhao1</strain>
        <tissue evidence="10">Leaf</tissue>
    </source>
</reference>
<protein>
    <submittedName>
        <fullName evidence="10">Ankyrin repeat-containing protein</fullName>
    </submittedName>
</protein>
<organism evidence="10 11">
    <name type="scientific">Artemisia annua</name>
    <name type="common">Sweet wormwood</name>
    <dbReference type="NCBI Taxonomy" id="35608"/>
    <lineage>
        <taxon>Eukaryota</taxon>
        <taxon>Viridiplantae</taxon>
        <taxon>Streptophyta</taxon>
        <taxon>Embryophyta</taxon>
        <taxon>Tracheophyta</taxon>
        <taxon>Spermatophyta</taxon>
        <taxon>Magnoliopsida</taxon>
        <taxon>eudicotyledons</taxon>
        <taxon>Gunneridae</taxon>
        <taxon>Pentapetalae</taxon>
        <taxon>asterids</taxon>
        <taxon>campanulids</taxon>
        <taxon>Asterales</taxon>
        <taxon>Asteraceae</taxon>
        <taxon>Asteroideae</taxon>
        <taxon>Anthemideae</taxon>
        <taxon>Artemisiinae</taxon>
        <taxon>Artemisia</taxon>
    </lineage>
</organism>
<gene>
    <name evidence="10" type="ORF">CTI12_AA254780</name>
</gene>
<evidence type="ECO:0000256" key="7">
    <source>
        <dbReference type="PROSITE-ProRule" id="PRU00023"/>
    </source>
</evidence>
<dbReference type="STRING" id="35608.A0A2U1NKU9"/>
<dbReference type="AlphaFoldDB" id="A0A2U1NKU9"/>
<dbReference type="PANTHER" id="PTHR24186">
    <property type="entry name" value="PROTEIN PHOSPHATASE 1 REGULATORY SUBUNIT"/>
    <property type="match status" value="1"/>
</dbReference>
<keyword evidence="5 7" id="KW-0040">ANK repeat</keyword>
<evidence type="ECO:0000313" key="11">
    <source>
        <dbReference type="Proteomes" id="UP000245207"/>
    </source>
</evidence>
<dbReference type="InterPro" id="IPR026961">
    <property type="entry name" value="PGG_dom"/>
</dbReference>
<dbReference type="InterPro" id="IPR002110">
    <property type="entry name" value="Ankyrin_rpt"/>
</dbReference>
<evidence type="ECO:0000256" key="2">
    <source>
        <dbReference type="ARBA" id="ARBA00022692"/>
    </source>
</evidence>
<dbReference type="OrthoDB" id="303876at2759"/>
<evidence type="ECO:0000256" key="6">
    <source>
        <dbReference type="ARBA" id="ARBA00023136"/>
    </source>
</evidence>
<dbReference type="EMBL" id="PKPP01002616">
    <property type="protein sequence ID" value="PWA74129.1"/>
    <property type="molecule type" value="Genomic_DNA"/>
</dbReference>
<evidence type="ECO:0000313" key="10">
    <source>
        <dbReference type="EMBL" id="PWA74129.1"/>
    </source>
</evidence>
<evidence type="ECO:0000256" key="3">
    <source>
        <dbReference type="ARBA" id="ARBA00022737"/>
    </source>
</evidence>